<accession>A0A543FS85</accession>
<dbReference type="RefSeq" id="WP_142103573.1">
    <property type="nucleotide sequence ID" value="NZ_VFPH01000002.1"/>
</dbReference>
<dbReference type="EMBL" id="VFPH01000002">
    <property type="protein sequence ID" value="TQM36698.1"/>
    <property type="molecule type" value="Genomic_DNA"/>
</dbReference>
<evidence type="ECO:0000256" key="1">
    <source>
        <dbReference type="SAM" id="MobiDB-lite"/>
    </source>
</evidence>
<gene>
    <name evidence="2" type="ORF">FB388_3883</name>
</gene>
<comment type="caution">
    <text evidence="2">The sequence shown here is derived from an EMBL/GenBank/DDBJ whole genome shotgun (WGS) entry which is preliminary data.</text>
</comment>
<evidence type="ECO:0008006" key="4">
    <source>
        <dbReference type="Google" id="ProtNLM"/>
    </source>
</evidence>
<organism evidence="2 3">
    <name type="scientific">Pseudonocardia cypriaca</name>
    <dbReference type="NCBI Taxonomy" id="882449"/>
    <lineage>
        <taxon>Bacteria</taxon>
        <taxon>Bacillati</taxon>
        <taxon>Actinomycetota</taxon>
        <taxon>Actinomycetes</taxon>
        <taxon>Pseudonocardiales</taxon>
        <taxon>Pseudonocardiaceae</taxon>
        <taxon>Pseudonocardia</taxon>
    </lineage>
</organism>
<dbReference type="Proteomes" id="UP000319818">
    <property type="component" value="Unassembled WGS sequence"/>
</dbReference>
<sequence>MKESIEDTIQGWRSPPSYVDAQESAGGPAGAVELTEDELHWVAGGTIIVFLCIRPGPIYTIGCTSSNPSDCEA</sequence>
<name>A0A543FS85_9PSEU</name>
<evidence type="ECO:0000313" key="2">
    <source>
        <dbReference type="EMBL" id="TQM36698.1"/>
    </source>
</evidence>
<reference evidence="2 3" key="1">
    <citation type="submission" date="2019-06" db="EMBL/GenBank/DDBJ databases">
        <title>Sequencing the genomes of 1000 actinobacteria strains.</title>
        <authorList>
            <person name="Klenk H.-P."/>
        </authorList>
    </citation>
    <scope>NUCLEOTIDE SEQUENCE [LARGE SCALE GENOMIC DNA]</scope>
    <source>
        <strain evidence="2 3">DSM 45511</strain>
    </source>
</reference>
<evidence type="ECO:0000313" key="3">
    <source>
        <dbReference type="Proteomes" id="UP000319818"/>
    </source>
</evidence>
<protein>
    <recommendedName>
        <fullName evidence="4">Mersacidin/lichenicidin family type 2 lantibiotic</fullName>
    </recommendedName>
</protein>
<feature type="region of interest" description="Disordered" evidence="1">
    <location>
        <begin position="1"/>
        <end position="25"/>
    </location>
</feature>
<keyword evidence="3" id="KW-1185">Reference proteome</keyword>
<proteinExistence type="predicted"/>
<dbReference type="AlphaFoldDB" id="A0A543FS85"/>